<accession>A0A919UX90</accession>
<feature type="chain" id="PRO_5036989094" description="DUF2092 domain-containing protein" evidence="1">
    <location>
        <begin position="28"/>
        <end position="300"/>
    </location>
</feature>
<dbReference type="EMBL" id="BOOU01000007">
    <property type="protein sequence ID" value="GII75584.1"/>
    <property type="molecule type" value="Genomic_DNA"/>
</dbReference>
<dbReference type="Gene3D" id="2.50.20.20">
    <property type="match status" value="1"/>
</dbReference>
<dbReference type="RefSeq" id="WP_203982236.1">
    <property type="nucleotide sequence ID" value="NZ_BOOU01000007.1"/>
</dbReference>
<organism evidence="2 3">
    <name type="scientific">Sphaerisporangium rufum</name>
    <dbReference type="NCBI Taxonomy" id="1381558"/>
    <lineage>
        <taxon>Bacteria</taxon>
        <taxon>Bacillati</taxon>
        <taxon>Actinomycetota</taxon>
        <taxon>Actinomycetes</taxon>
        <taxon>Streptosporangiales</taxon>
        <taxon>Streptosporangiaceae</taxon>
        <taxon>Sphaerisporangium</taxon>
    </lineage>
</organism>
<evidence type="ECO:0000313" key="2">
    <source>
        <dbReference type="EMBL" id="GII75584.1"/>
    </source>
</evidence>
<comment type="caution">
    <text evidence="2">The sequence shown here is derived from an EMBL/GenBank/DDBJ whole genome shotgun (WGS) entry which is preliminary data.</text>
</comment>
<dbReference type="AlphaFoldDB" id="A0A919UX90"/>
<dbReference type="InterPro" id="IPR029046">
    <property type="entry name" value="LolA/LolB/LppX"/>
</dbReference>
<keyword evidence="1" id="KW-0732">Signal</keyword>
<keyword evidence="3" id="KW-1185">Reference proteome</keyword>
<proteinExistence type="predicted"/>
<protein>
    <recommendedName>
        <fullName evidence="4">DUF2092 domain-containing protein</fullName>
    </recommendedName>
</protein>
<evidence type="ECO:0000256" key="1">
    <source>
        <dbReference type="SAM" id="SignalP"/>
    </source>
</evidence>
<evidence type="ECO:0008006" key="4">
    <source>
        <dbReference type="Google" id="ProtNLM"/>
    </source>
</evidence>
<reference evidence="2" key="1">
    <citation type="submission" date="2021-01" db="EMBL/GenBank/DDBJ databases">
        <title>Whole genome shotgun sequence of Sphaerisporangium rufum NBRC 109079.</title>
        <authorList>
            <person name="Komaki H."/>
            <person name="Tamura T."/>
        </authorList>
    </citation>
    <scope>NUCLEOTIDE SEQUENCE</scope>
    <source>
        <strain evidence="2">NBRC 109079</strain>
    </source>
</reference>
<dbReference type="SUPFAM" id="SSF89392">
    <property type="entry name" value="Prokaryotic lipoproteins and lipoprotein localization factors"/>
    <property type="match status" value="1"/>
</dbReference>
<dbReference type="Proteomes" id="UP000655287">
    <property type="component" value="Unassembled WGS sequence"/>
</dbReference>
<evidence type="ECO:0000313" key="3">
    <source>
        <dbReference type="Proteomes" id="UP000655287"/>
    </source>
</evidence>
<gene>
    <name evidence="2" type="ORF">Sru01_05660</name>
</gene>
<sequence>MRRWLALAATTLVAPAMALTVPAAAQAAPATARTGAITAPVGAGTGAANALRRQFAKKTGITVHETARIRLDGEVLFSHRLGGRLRFAPTGVDAADVSIVAESGGPGGDARTRVIMLDGHQYMKSSMYDGLLPEGRTWLRTPGADPAGLAGDGLVDALRPEVLAAVLATADGKASGGRVGGAPTTLLHGAISLKALGKVSPTARIYQRAAGKKKITVPWKLWLGADRLPRRVQSTFTLPTRHKSPALSISTDVTFTGWGGKVTVTAPPAYLTVDVQDLRYVPPPPPDFTTKIEGLVRDEH</sequence>
<feature type="signal peptide" evidence="1">
    <location>
        <begin position="1"/>
        <end position="27"/>
    </location>
</feature>
<name>A0A919UX90_9ACTN</name>